<keyword evidence="3 5" id="KW-1133">Transmembrane helix</keyword>
<feature type="transmembrane region" description="Helical" evidence="5">
    <location>
        <begin position="64"/>
        <end position="84"/>
    </location>
</feature>
<name>A0A1C5AY85_9ACTN</name>
<protein>
    <submittedName>
        <fullName evidence="7">Major Facilitator Superfamily protein</fullName>
    </submittedName>
</protein>
<comment type="subcellular location">
    <subcellularLocation>
        <location evidence="1">Cell membrane</location>
        <topology evidence="1">Multi-pass membrane protein</topology>
    </subcellularLocation>
</comment>
<dbReference type="SUPFAM" id="SSF103473">
    <property type="entry name" value="MFS general substrate transporter"/>
    <property type="match status" value="1"/>
</dbReference>
<keyword evidence="2 5" id="KW-0812">Transmembrane</keyword>
<feature type="transmembrane region" description="Helical" evidence="5">
    <location>
        <begin position="91"/>
        <end position="107"/>
    </location>
</feature>
<dbReference type="Pfam" id="PF07690">
    <property type="entry name" value="MFS_1"/>
    <property type="match status" value="1"/>
</dbReference>
<feature type="transmembrane region" description="Helical" evidence="5">
    <location>
        <begin position="25"/>
        <end position="44"/>
    </location>
</feature>
<dbReference type="PANTHER" id="PTHR42718">
    <property type="entry name" value="MAJOR FACILITATOR SUPERFAMILY MULTIDRUG TRANSPORTER MFSC"/>
    <property type="match status" value="1"/>
</dbReference>
<dbReference type="Proteomes" id="UP000183585">
    <property type="component" value="Unassembled WGS sequence"/>
</dbReference>
<dbReference type="PANTHER" id="PTHR42718:SF42">
    <property type="entry name" value="EXPORT PROTEIN"/>
    <property type="match status" value="1"/>
</dbReference>
<dbReference type="RefSeq" id="WP_256095948.1">
    <property type="nucleotide sequence ID" value="NZ_FMCT01000027.1"/>
</dbReference>
<dbReference type="AlphaFoldDB" id="A0A1C5AY85"/>
<evidence type="ECO:0000256" key="2">
    <source>
        <dbReference type="ARBA" id="ARBA00022692"/>
    </source>
</evidence>
<organism evidence="7 8">
    <name type="scientific">Micromonospora carbonacea</name>
    <dbReference type="NCBI Taxonomy" id="47853"/>
    <lineage>
        <taxon>Bacteria</taxon>
        <taxon>Bacillati</taxon>
        <taxon>Actinomycetota</taxon>
        <taxon>Actinomycetes</taxon>
        <taxon>Micromonosporales</taxon>
        <taxon>Micromonosporaceae</taxon>
        <taxon>Micromonospora</taxon>
    </lineage>
</organism>
<dbReference type="GO" id="GO:0022857">
    <property type="term" value="F:transmembrane transporter activity"/>
    <property type="evidence" value="ECO:0007669"/>
    <property type="project" value="InterPro"/>
</dbReference>
<keyword evidence="8" id="KW-1185">Reference proteome</keyword>
<dbReference type="InterPro" id="IPR020846">
    <property type="entry name" value="MFS_dom"/>
</dbReference>
<dbReference type="Gene3D" id="1.20.1720.10">
    <property type="entry name" value="Multidrug resistance protein D"/>
    <property type="match status" value="1"/>
</dbReference>
<dbReference type="InterPro" id="IPR011701">
    <property type="entry name" value="MFS"/>
</dbReference>
<evidence type="ECO:0000256" key="4">
    <source>
        <dbReference type="ARBA" id="ARBA00023136"/>
    </source>
</evidence>
<evidence type="ECO:0000256" key="5">
    <source>
        <dbReference type="SAM" id="Phobius"/>
    </source>
</evidence>
<reference evidence="8" key="1">
    <citation type="submission" date="2016-06" db="EMBL/GenBank/DDBJ databases">
        <authorList>
            <person name="Varghese N."/>
            <person name="Submissions Spin"/>
        </authorList>
    </citation>
    <scope>NUCLEOTIDE SEQUENCE [LARGE SCALE GENOMIC DNA]</scope>
    <source>
        <strain evidence="8">DSM 43168</strain>
    </source>
</reference>
<evidence type="ECO:0000256" key="3">
    <source>
        <dbReference type="ARBA" id="ARBA00022989"/>
    </source>
</evidence>
<dbReference type="GO" id="GO:0005886">
    <property type="term" value="C:plasma membrane"/>
    <property type="evidence" value="ECO:0007669"/>
    <property type="project" value="UniProtKB-SubCell"/>
</dbReference>
<gene>
    <name evidence="7" type="ORF">GA0070563_12719</name>
</gene>
<evidence type="ECO:0000313" key="8">
    <source>
        <dbReference type="Proteomes" id="UP000183585"/>
    </source>
</evidence>
<feature type="domain" description="Major facilitator superfamily (MFS) profile" evidence="6">
    <location>
        <begin position="26"/>
        <end position="126"/>
    </location>
</feature>
<accession>A0A1C5AY85</accession>
<dbReference type="PROSITE" id="PS50850">
    <property type="entry name" value="MFS"/>
    <property type="match status" value="1"/>
</dbReference>
<dbReference type="InterPro" id="IPR036259">
    <property type="entry name" value="MFS_trans_sf"/>
</dbReference>
<keyword evidence="4 5" id="KW-0472">Membrane</keyword>
<sequence length="126" mass="13155">MPAPNSSPKVSVPDATIQDPRQRRAILIAVCTALMAVIASVSGLNVAQPQVAVALDASQSAVLWMINIYTLSLSALLLPLGALGDRVGRKPILLAGLAIFGVAWPPAPEPARRWRSGSCSAAPAWH</sequence>
<evidence type="ECO:0000259" key="6">
    <source>
        <dbReference type="PROSITE" id="PS50850"/>
    </source>
</evidence>
<proteinExistence type="predicted"/>
<evidence type="ECO:0000313" key="7">
    <source>
        <dbReference type="EMBL" id="SCF50180.1"/>
    </source>
</evidence>
<dbReference type="EMBL" id="FMCT01000027">
    <property type="protein sequence ID" value="SCF50180.1"/>
    <property type="molecule type" value="Genomic_DNA"/>
</dbReference>
<evidence type="ECO:0000256" key="1">
    <source>
        <dbReference type="ARBA" id="ARBA00004651"/>
    </source>
</evidence>